<evidence type="ECO:0000256" key="1">
    <source>
        <dbReference type="ARBA" id="ARBA00004196"/>
    </source>
</evidence>
<evidence type="ECO:0000313" key="4">
    <source>
        <dbReference type="Proteomes" id="UP000064029"/>
    </source>
</evidence>
<organism evidence="3 4">
    <name type="scientific">Burkholderia ubonensis</name>
    <dbReference type="NCBI Taxonomy" id="101571"/>
    <lineage>
        <taxon>Bacteria</taxon>
        <taxon>Pseudomonadati</taxon>
        <taxon>Pseudomonadota</taxon>
        <taxon>Betaproteobacteria</taxon>
        <taxon>Burkholderiales</taxon>
        <taxon>Burkholderiaceae</taxon>
        <taxon>Burkholderia</taxon>
        <taxon>Burkholderia cepacia complex</taxon>
    </lineage>
</organism>
<dbReference type="RefSeq" id="WP_059750397.1">
    <property type="nucleotide sequence ID" value="NZ_CP013416.1"/>
</dbReference>
<protein>
    <recommendedName>
        <fullName evidence="5">Secretion protein HlyD</fullName>
    </recommendedName>
</protein>
<dbReference type="Gene3D" id="2.40.30.170">
    <property type="match status" value="1"/>
</dbReference>
<dbReference type="AlphaFoldDB" id="A0A103RPF8"/>
<evidence type="ECO:0008006" key="5">
    <source>
        <dbReference type="Google" id="ProtNLM"/>
    </source>
</evidence>
<keyword evidence="2" id="KW-0175">Coiled coil</keyword>
<gene>
    <name evidence="3" type="ORF">WJ33_20780</name>
</gene>
<name>A0A103RPF8_9BURK</name>
<dbReference type="EMBL" id="LOXM01000070">
    <property type="protein sequence ID" value="KVG71590.1"/>
    <property type="molecule type" value="Genomic_DNA"/>
</dbReference>
<sequence length="286" mass="31452">MEGQYSYFAAPLSGNLRRLPVGRGDRIGNDSLLFSVDPVDADYSVKKQYHQWQSSLKTLQDMKEGKRPSEIDALKAQRVQAQASADRSAQQFRRAEADYKIQGISLDKLEAIRAAAKADDARVKEIDSQLRTASLPARDAQILAQQQSTEAMQAEYERTKRQYDQMSTTAGGAGVVVDTFYKVGEWVPAGSPVVKILTDGSTKVRFFLPEGRLSQVRVGQSVTLTCDGCTKAYRAKITYIAPDAEYTPPVIYSNDARAKLVFLIEAQPGAGDTELLHPGMPVEVAL</sequence>
<dbReference type="OrthoDB" id="8558741at2"/>
<dbReference type="PANTHER" id="PTHR32347:SF23">
    <property type="entry name" value="BLL5650 PROTEIN"/>
    <property type="match status" value="1"/>
</dbReference>
<dbReference type="Proteomes" id="UP000064029">
    <property type="component" value="Unassembled WGS sequence"/>
</dbReference>
<accession>A0A103RPF8</accession>
<dbReference type="PANTHER" id="PTHR32347">
    <property type="entry name" value="EFFLUX SYSTEM COMPONENT YKNX-RELATED"/>
    <property type="match status" value="1"/>
</dbReference>
<proteinExistence type="predicted"/>
<reference evidence="3 4" key="1">
    <citation type="submission" date="2015-11" db="EMBL/GenBank/DDBJ databases">
        <title>Expanding the genomic diversity of Burkholderia species for the development of highly accurate diagnostics.</title>
        <authorList>
            <person name="Sahl J."/>
            <person name="Keim P."/>
            <person name="Wagner D."/>
        </authorList>
    </citation>
    <scope>NUCLEOTIDE SEQUENCE [LARGE SCALE GENOMIC DNA]</scope>
    <source>
        <strain evidence="3 4">MSMB2036</strain>
    </source>
</reference>
<comment type="subcellular location">
    <subcellularLocation>
        <location evidence="1">Cell envelope</location>
    </subcellularLocation>
</comment>
<evidence type="ECO:0000256" key="2">
    <source>
        <dbReference type="ARBA" id="ARBA00023054"/>
    </source>
</evidence>
<evidence type="ECO:0000313" key="3">
    <source>
        <dbReference type="EMBL" id="KVG71590.1"/>
    </source>
</evidence>
<dbReference type="GO" id="GO:0030313">
    <property type="term" value="C:cell envelope"/>
    <property type="evidence" value="ECO:0007669"/>
    <property type="project" value="UniProtKB-SubCell"/>
</dbReference>
<comment type="caution">
    <text evidence="3">The sequence shown here is derived from an EMBL/GenBank/DDBJ whole genome shotgun (WGS) entry which is preliminary data.</text>
</comment>
<dbReference type="InterPro" id="IPR050465">
    <property type="entry name" value="UPF0194_transport"/>
</dbReference>